<dbReference type="InterPro" id="IPR052194">
    <property type="entry name" value="MESH1"/>
</dbReference>
<dbReference type="InterPro" id="IPR003607">
    <property type="entry name" value="HD/PDEase_dom"/>
</dbReference>
<dbReference type="Pfam" id="PF13328">
    <property type="entry name" value="HD_4"/>
    <property type="match status" value="1"/>
</dbReference>
<gene>
    <name evidence="2" type="ORF">METZ01_LOCUS169585</name>
</gene>
<dbReference type="CDD" id="cd00077">
    <property type="entry name" value="HDc"/>
    <property type="match status" value="1"/>
</dbReference>
<reference evidence="2" key="1">
    <citation type="submission" date="2018-05" db="EMBL/GenBank/DDBJ databases">
        <authorList>
            <person name="Lanie J.A."/>
            <person name="Ng W.-L."/>
            <person name="Kazmierczak K.M."/>
            <person name="Andrzejewski T.M."/>
            <person name="Davidsen T.M."/>
            <person name="Wayne K.J."/>
            <person name="Tettelin H."/>
            <person name="Glass J.I."/>
            <person name="Rusch D."/>
            <person name="Podicherti R."/>
            <person name="Tsui H.-C.T."/>
            <person name="Winkler M.E."/>
        </authorList>
    </citation>
    <scope>NUCLEOTIDE SEQUENCE</scope>
</reference>
<protein>
    <recommendedName>
        <fullName evidence="1">HD domain-containing protein</fullName>
    </recommendedName>
</protein>
<name>A0A382BT87_9ZZZZ</name>
<accession>A0A382BT87</accession>
<dbReference type="PANTHER" id="PTHR46246:SF1">
    <property type="entry name" value="GUANOSINE-3',5'-BIS(DIPHOSPHATE) 3'-PYROPHOSPHOHYDROLASE MESH1"/>
    <property type="match status" value="1"/>
</dbReference>
<feature type="domain" description="HD" evidence="1">
    <location>
        <begin position="30"/>
        <end position="125"/>
    </location>
</feature>
<dbReference type="SMART" id="SM00471">
    <property type="entry name" value="HDc"/>
    <property type="match status" value="1"/>
</dbReference>
<evidence type="ECO:0000259" key="1">
    <source>
        <dbReference type="PROSITE" id="PS51831"/>
    </source>
</evidence>
<proteinExistence type="predicted"/>
<dbReference type="PROSITE" id="PS51831">
    <property type="entry name" value="HD"/>
    <property type="match status" value="1"/>
</dbReference>
<organism evidence="2">
    <name type="scientific">marine metagenome</name>
    <dbReference type="NCBI Taxonomy" id="408172"/>
    <lineage>
        <taxon>unclassified sequences</taxon>
        <taxon>metagenomes</taxon>
        <taxon>ecological metagenomes</taxon>
    </lineage>
</organism>
<dbReference type="InterPro" id="IPR006674">
    <property type="entry name" value="HD_domain"/>
</dbReference>
<sequence length="174" mass="19962">MADKRIIKAAYFASVKHREQRRKDTEKTPYINHPLALANVLAVECGVDDVEVICGALLHDTIEDTDTPEEELLEAFGEQITRIVLEVTDDKRLEWEERKEAQVRNAPDLSDQAKLVKLADKISNLRDIVASPPSDWPLERKRKYFDWAARVVDGVRGVHPELEALFDKIYSKRP</sequence>
<dbReference type="SUPFAM" id="SSF109604">
    <property type="entry name" value="HD-domain/PDEase-like"/>
    <property type="match status" value="1"/>
</dbReference>
<dbReference type="Gene3D" id="1.10.3210.10">
    <property type="entry name" value="Hypothetical protein af1432"/>
    <property type="match status" value="1"/>
</dbReference>
<dbReference type="EMBL" id="UINC01031146">
    <property type="protein sequence ID" value="SVB16731.1"/>
    <property type="molecule type" value="Genomic_DNA"/>
</dbReference>
<dbReference type="GO" id="GO:0008893">
    <property type="term" value="F:guanosine-3',5'-bis(diphosphate) 3'-diphosphatase activity"/>
    <property type="evidence" value="ECO:0007669"/>
    <property type="project" value="TreeGrafter"/>
</dbReference>
<evidence type="ECO:0000313" key="2">
    <source>
        <dbReference type="EMBL" id="SVB16731.1"/>
    </source>
</evidence>
<dbReference type="PANTHER" id="PTHR46246">
    <property type="entry name" value="GUANOSINE-3',5'-BIS(DIPHOSPHATE) 3'-PYROPHOSPHOHYDROLASE MESH1"/>
    <property type="match status" value="1"/>
</dbReference>
<dbReference type="AlphaFoldDB" id="A0A382BT87"/>